<reference evidence="2 3" key="1">
    <citation type="submission" date="2024-08" db="EMBL/GenBank/DDBJ databases">
        <title>Two novel Cytobacillus novel species.</title>
        <authorList>
            <person name="Liu G."/>
        </authorList>
    </citation>
    <scope>NUCLEOTIDE SEQUENCE [LARGE SCALE GENOMIC DNA]</scope>
    <source>
        <strain evidence="2 3">FJAT-54145</strain>
    </source>
</reference>
<keyword evidence="3" id="KW-1185">Reference proteome</keyword>
<comment type="caution">
    <text evidence="2">The sequence shown here is derived from an EMBL/GenBank/DDBJ whole genome shotgun (WGS) entry which is preliminary data.</text>
</comment>
<feature type="transmembrane region" description="Helical" evidence="1">
    <location>
        <begin position="15"/>
        <end position="32"/>
    </location>
</feature>
<keyword evidence="1" id="KW-0472">Membrane</keyword>
<sequence>MSIKKEIELFQKSKGAGLILTIVIGVFTGILSDWIVKVSWWITPLVIISFYLIWKILKKIHRTYKKEVYSFFSIQQFSGFWLLKICVPKEEWAFKLREHLQKNGIEKVYSTVKDINMNNEFIDNYEDEKFMASKYWNSSEVDFVDLKAFYFRYDDWFFLVRRKEHHRWVTGVNQKKNNRDEYVDYHETEYLVEVHHKNKKHKKCMSIKEFQKLPFIKNLKSITNSYFN</sequence>
<organism evidence="2 3">
    <name type="scientific">Cytobacillus spartinae</name>
    <dbReference type="NCBI Taxonomy" id="3299023"/>
    <lineage>
        <taxon>Bacteria</taxon>
        <taxon>Bacillati</taxon>
        <taxon>Bacillota</taxon>
        <taxon>Bacilli</taxon>
        <taxon>Bacillales</taxon>
        <taxon>Bacillaceae</taxon>
        <taxon>Cytobacillus</taxon>
    </lineage>
</organism>
<dbReference type="EMBL" id="JBIACK010000004">
    <property type="protein sequence ID" value="MFE8700964.1"/>
    <property type="molecule type" value="Genomic_DNA"/>
</dbReference>
<name>A0ABW6K9R9_9BACI</name>
<dbReference type="RefSeq" id="WP_389360665.1">
    <property type="nucleotide sequence ID" value="NZ_JBIACK010000004.1"/>
</dbReference>
<protein>
    <submittedName>
        <fullName evidence="2">Uncharacterized protein</fullName>
    </submittedName>
</protein>
<feature type="transmembrane region" description="Helical" evidence="1">
    <location>
        <begin position="38"/>
        <end position="57"/>
    </location>
</feature>
<evidence type="ECO:0000256" key="1">
    <source>
        <dbReference type="SAM" id="Phobius"/>
    </source>
</evidence>
<proteinExistence type="predicted"/>
<dbReference type="Proteomes" id="UP001601059">
    <property type="component" value="Unassembled WGS sequence"/>
</dbReference>
<gene>
    <name evidence="2" type="ORF">ACFYKX_10080</name>
</gene>
<keyword evidence="1" id="KW-0812">Transmembrane</keyword>
<accession>A0ABW6K9R9</accession>
<keyword evidence="1" id="KW-1133">Transmembrane helix</keyword>
<evidence type="ECO:0000313" key="2">
    <source>
        <dbReference type="EMBL" id="MFE8700964.1"/>
    </source>
</evidence>
<evidence type="ECO:0000313" key="3">
    <source>
        <dbReference type="Proteomes" id="UP001601059"/>
    </source>
</evidence>